<accession>U9TIX7</accession>
<dbReference type="InterPro" id="IPR045379">
    <property type="entry name" value="Crinkler_N"/>
</dbReference>
<dbReference type="VEuPathDB" id="FungiDB:RhiirFUN_026862"/>
<feature type="domain" description="Crinkler effector protein N-terminal" evidence="4">
    <location>
        <begin position="3"/>
        <end position="104"/>
    </location>
</feature>
<dbReference type="GO" id="GO:0005576">
    <property type="term" value="C:extracellular region"/>
    <property type="evidence" value="ECO:0007669"/>
    <property type="project" value="UniProtKB-SubCell"/>
</dbReference>
<dbReference type="EMBL" id="KI289629">
    <property type="protein sequence ID" value="ESA08055.1"/>
    <property type="molecule type" value="Genomic_DNA"/>
</dbReference>
<reference evidence="5" key="1">
    <citation type="submission" date="2013-07" db="EMBL/GenBank/DDBJ databases">
        <title>The genome of an arbuscular mycorrhizal fungus provides insights into the evolution of the oldest plant symbiosis.</title>
        <authorList>
            <consortium name="DOE Joint Genome Institute"/>
            <person name="Tisserant E."/>
            <person name="Malbreil M."/>
            <person name="Kuo A."/>
            <person name="Kohler A."/>
            <person name="Symeonidi A."/>
            <person name="Balestrini R."/>
            <person name="Charron P."/>
            <person name="Duensing N."/>
            <person name="Frei-dit-Frey N."/>
            <person name="Gianinazzi-Pearson V."/>
            <person name="Gilbert B."/>
            <person name="Handa Y."/>
            <person name="Hijri M."/>
            <person name="Kaul R."/>
            <person name="Kawaguchi M."/>
            <person name="Krajinski F."/>
            <person name="Lammers P."/>
            <person name="Lapierre D."/>
            <person name="Masclaux F.G."/>
            <person name="Murat C."/>
            <person name="Morin E."/>
            <person name="Ndikumana S."/>
            <person name="Pagni M."/>
            <person name="Petitpierre D."/>
            <person name="Requena N."/>
            <person name="Rosikiewicz P."/>
            <person name="Riley R."/>
            <person name="Saito K."/>
            <person name="San Clemente H."/>
            <person name="Shapiro H."/>
            <person name="van Tuinen D."/>
            <person name="Becard G."/>
            <person name="Bonfante P."/>
            <person name="Paszkowski U."/>
            <person name="Shachar-Hill Y."/>
            <person name="Young J.P."/>
            <person name="Sanders I.R."/>
            <person name="Henrissat B."/>
            <person name="Rensing S.A."/>
            <person name="Grigoriev I.V."/>
            <person name="Corradi N."/>
            <person name="Roux C."/>
            <person name="Martin F."/>
        </authorList>
    </citation>
    <scope>NUCLEOTIDE SEQUENCE</scope>
    <source>
        <strain evidence="5">DAOM 197198</strain>
    </source>
</reference>
<evidence type="ECO:0000256" key="3">
    <source>
        <dbReference type="ARBA" id="ARBA00022525"/>
    </source>
</evidence>
<name>U9TIX7_RHIID</name>
<dbReference type="AlphaFoldDB" id="U9TIX7"/>
<evidence type="ECO:0000256" key="2">
    <source>
        <dbReference type="ARBA" id="ARBA00004613"/>
    </source>
</evidence>
<gene>
    <name evidence="5" type="ORF">GLOINDRAFT_98483</name>
</gene>
<protein>
    <recommendedName>
        <fullName evidence="4">Crinkler effector protein N-terminal domain-containing protein</fullName>
    </recommendedName>
</protein>
<dbReference type="Pfam" id="PF20147">
    <property type="entry name" value="Crinkler"/>
    <property type="match status" value="1"/>
</dbReference>
<dbReference type="HOGENOM" id="CLU_024006_1_0_1"/>
<evidence type="ECO:0000256" key="1">
    <source>
        <dbReference type="ARBA" id="ARBA00004340"/>
    </source>
</evidence>
<evidence type="ECO:0000313" key="5">
    <source>
        <dbReference type="EMBL" id="ESA08055.1"/>
    </source>
</evidence>
<dbReference type="GO" id="GO:0043657">
    <property type="term" value="C:host cell"/>
    <property type="evidence" value="ECO:0007669"/>
    <property type="project" value="UniProtKB-SubCell"/>
</dbReference>
<dbReference type="eggNOG" id="ENOG502SGRJ">
    <property type="taxonomic scope" value="Eukaryota"/>
</dbReference>
<sequence>MIITLFCLIEGNLPADNYAFPIDISQELSVGVLKQKIRESKPNDLANIDFNNITLWQVDLPDDNDDVIHEFRSHKSTKKMRATRKIGFYWPETPSEQVIHVIIELPRVPSHTSIDDELTTNFRRLNIAMGKELTTEDTSYEGADAFAFISEERLGFIDQALTRGRVVLLRSPPSSGKTTLAYILKKYRQNLNPEEEVIAISMLLLERPEVSLSDPDLFDQYWIQQTGKSWRECPNDIPYAKFFWNTIKAIMNSSRASNNAPVRILLLSMYGMPKPLDGISTPITFSVTLGLDHLRLSRAEYSVLLEKFITATQREMHFEIEGNIKNVMYNMSRGHAGIMRGTLNRVKEQYRNGVQTTPELLKYFISADFRNFLTSTRSFIWLRDWNPSNKESRFLHMDIPNASPIVNKYIHSGLIVQTKNRFQFTAPLMRSVLGIYLYSVPYDKRYHLLDDGSFEEFLLRSLERMRSSVLKSSLSKASDKFDSRLVEQMWQNEWYRSANTVLPDDVTISSNVGGLYGTNAYLDFYVNGELQWGVEILREGTDMSEHAARFGPNGRYNTIPFNEIAVIDFRYITKKLINPLKHFWHVFYTDDYTKFIVMRLGKPDEHLVLRGDLD</sequence>
<proteinExistence type="predicted"/>
<evidence type="ECO:0000259" key="4">
    <source>
        <dbReference type="Pfam" id="PF20147"/>
    </source>
</evidence>
<keyword evidence="3" id="KW-0964">Secreted</keyword>
<comment type="subcellular location">
    <subcellularLocation>
        <location evidence="1">Host cell</location>
    </subcellularLocation>
    <subcellularLocation>
        <location evidence="2">Secreted</location>
    </subcellularLocation>
</comment>
<organism evidence="5">
    <name type="scientific">Rhizophagus irregularis (strain DAOM 181602 / DAOM 197198 / MUCL 43194)</name>
    <name type="common">Arbuscular mycorrhizal fungus</name>
    <name type="synonym">Glomus intraradices</name>
    <dbReference type="NCBI Taxonomy" id="747089"/>
    <lineage>
        <taxon>Eukaryota</taxon>
        <taxon>Fungi</taxon>
        <taxon>Fungi incertae sedis</taxon>
        <taxon>Mucoromycota</taxon>
        <taxon>Glomeromycotina</taxon>
        <taxon>Glomeromycetes</taxon>
        <taxon>Glomerales</taxon>
        <taxon>Glomeraceae</taxon>
        <taxon>Rhizophagus</taxon>
    </lineage>
</organism>